<proteinExistence type="predicted"/>
<feature type="transmembrane region" description="Helical" evidence="1">
    <location>
        <begin position="99"/>
        <end position="117"/>
    </location>
</feature>
<keyword evidence="1" id="KW-1133">Transmembrane helix</keyword>
<keyword evidence="3" id="KW-1185">Reference proteome</keyword>
<organism evidence="2 3">
    <name type="scientific">Aurantiacibacter rhizosphaerae</name>
    <dbReference type="NCBI Taxonomy" id="2691582"/>
    <lineage>
        <taxon>Bacteria</taxon>
        <taxon>Pseudomonadati</taxon>
        <taxon>Pseudomonadota</taxon>
        <taxon>Alphaproteobacteria</taxon>
        <taxon>Sphingomonadales</taxon>
        <taxon>Erythrobacteraceae</taxon>
        <taxon>Aurantiacibacter</taxon>
    </lineage>
</organism>
<dbReference type="EMBL" id="WUBR01000002">
    <property type="protein sequence ID" value="MWV27793.1"/>
    <property type="molecule type" value="Genomic_DNA"/>
</dbReference>
<accession>A0A844XDF8</accession>
<keyword evidence="1" id="KW-0812">Transmembrane</keyword>
<dbReference type="AlphaFoldDB" id="A0A844XDF8"/>
<gene>
    <name evidence="2" type="ORF">GRF63_07725</name>
</gene>
<reference evidence="2 3" key="2">
    <citation type="submission" date="2020-02" db="EMBL/GenBank/DDBJ databases">
        <title>Erythrobacter dongmakensis sp. nov., isolated from a tidal mudflat.</title>
        <authorList>
            <person name="Kim I.S."/>
        </authorList>
    </citation>
    <scope>NUCLEOTIDE SEQUENCE [LARGE SCALE GENOMIC DNA]</scope>
    <source>
        <strain evidence="2 3">GH3-10</strain>
    </source>
</reference>
<dbReference type="Proteomes" id="UP000461409">
    <property type="component" value="Unassembled WGS sequence"/>
</dbReference>
<feature type="transmembrane region" description="Helical" evidence="1">
    <location>
        <begin position="41"/>
        <end position="61"/>
    </location>
</feature>
<dbReference type="RefSeq" id="WP_160485466.1">
    <property type="nucleotide sequence ID" value="NZ_WUBR01000002.1"/>
</dbReference>
<reference evidence="2 3" key="1">
    <citation type="submission" date="2019-12" db="EMBL/GenBank/DDBJ databases">
        <authorList>
            <person name="Lee S.D."/>
        </authorList>
    </citation>
    <scope>NUCLEOTIDE SEQUENCE [LARGE SCALE GENOMIC DNA]</scope>
    <source>
        <strain evidence="2 3">GH3-10</strain>
    </source>
</reference>
<sequence length="123" mass="13331">MPDLSVPSAKFARRVYIIAAIYGFLAVPALYFTGAPDPHRLLYFAFAGIALVFQGVFLVIARDPLKHAAFVPLTVFEKISFGIPALAFWSEGQAGDDMALGGAVDLLFAGLFLIVWLKLRKAA</sequence>
<protein>
    <submittedName>
        <fullName evidence="2">Uncharacterized protein</fullName>
    </submittedName>
</protein>
<evidence type="ECO:0000313" key="2">
    <source>
        <dbReference type="EMBL" id="MWV27793.1"/>
    </source>
</evidence>
<evidence type="ECO:0000313" key="3">
    <source>
        <dbReference type="Proteomes" id="UP000461409"/>
    </source>
</evidence>
<evidence type="ECO:0000256" key="1">
    <source>
        <dbReference type="SAM" id="Phobius"/>
    </source>
</evidence>
<feature type="transmembrane region" description="Helical" evidence="1">
    <location>
        <begin position="15"/>
        <end position="35"/>
    </location>
</feature>
<comment type="caution">
    <text evidence="2">The sequence shown here is derived from an EMBL/GenBank/DDBJ whole genome shotgun (WGS) entry which is preliminary data.</text>
</comment>
<keyword evidence="1" id="KW-0472">Membrane</keyword>
<name>A0A844XDF8_9SPHN</name>